<dbReference type="InterPro" id="IPR021251">
    <property type="entry name" value="DUF2793"/>
</dbReference>
<dbReference type="EMBL" id="UOFW01000205">
    <property type="protein sequence ID" value="VAX07405.1"/>
    <property type="molecule type" value="Genomic_DNA"/>
</dbReference>
<sequence length="166" mass="17621">MVNQTPRLMTPYIISTQSQKEVTHNMALNILDALVQTAVETATLVSPPMSPLEGGLWLVASVATGDWLGHDGKIAQYIGGAWQFHAPFEGLQVWLKDDEVTAQFRSGLWQTGIVTAQKLEVSGQQVVGPQQPAVGDAALGAVIDVEARAALNSLLAACRAHGLIAP</sequence>
<evidence type="ECO:0000313" key="1">
    <source>
        <dbReference type="EMBL" id="VAX07405.1"/>
    </source>
</evidence>
<protein>
    <recommendedName>
        <fullName evidence="2">DUF2793 domain-containing protein</fullName>
    </recommendedName>
</protein>
<evidence type="ECO:0008006" key="2">
    <source>
        <dbReference type="Google" id="ProtNLM"/>
    </source>
</evidence>
<reference evidence="1" key="1">
    <citation type="submission" date="2018-06" db="EMBL/GenBank/DDBJ databases">
        <authorList>
            <person name="Zhirakovskaya E."/>
        </authorList>
    </citation>
    <scope>NUCLEOTIDE SEQUENCE</scope>
</reference>
<proteinExistence type="predicted"/>
<organism evidence="1">
    <name type="scientific">hydrothermal vent metagenome</name>
    <dbReference type="NCBI Taxonomy" id="652676"/>
    <lineage>
        <taxon>unclassified sequences</taxon>
        <taxon>metagenomes</taxon>
        <taxon>ecological metagenomes</taxon>
    </lineage>
</organism>
<gene>
    <name evidence="1" type="ORF">MNBD_ALPHA03-1504</name>
</gene>
<dbReference type="AlphaFoldDB" id="A0A3B1BMA4"/>
<name>A0A3B1BMA4_9ZZZZ</name>
<dbReference type="Pfam" id="PF10983">
    <property type="entry name" value="DUF2793"/>
    <property type="match status" value="1"/>
</dbReference>
<accession>A0A3B1BMA4</accession>